<dbReference type="InterPro" id="IPR044066">
    <property type="entry name" value="TRIAD_supradom"/>
</dbReference>
<dbReference type="EMBL" id="KV423989">
    <property type="protein sequence ID" value="KZT55753.1"/>
    <property type="molecule type" value="Genomic_DNA"/>
</dbReference>
<dbReference type="GO" id="GO:0061630">
    <property type="term" value="F:ubiquitin protein ligase activity"/>
    <property type="evidence" value="ECO:0007669"/>
    <property type="project" value="UniProtKB-EC"/>
</dbReference>
<evidence type="ECO:0000256" key="7">
    <source>
        <dbReference type="ARBA" id="ARBA00022786"/>
    </source>
</evidence>
<evidence type="ECO:0000256" key="2">
    <source>
        <dbReference type="ARBA" id="ARBA00012251"/>
    </source>
</evidence>
<comment type="catalytic activity">
    <reaction evidence="1">
        <text>[E2 ubiquitin-conjugating enzyme]-S-ubiquitinyl-L-cysteine + [acceptor protein]-L-lysine = [E2 ubiquitin-conjugating enzyme]-L-cysteine + [acceptor protein]-N(6)-ubiquitinyl-L-lysine.</text>
        <dbReference type="EC" id="2.3.2.31"/>
    </reaction>
</comment>
<dbReference type="InterPro" id="IPR001841">
    <property type="entry name" value="Znf_RING"/>
</dbReference>
<dbReference type="STRING" id="1353952.A0A165EXX3"/>
<evidence type="ECO:0000313" key="13">
    <source>
        <dbReference type="EMBL" id="KZT55753.1"/>
    </source>
</evidence>
<keyword evidence="5" id="KW-0677">Repeat</keyword>
<evidence type="ECO:0000256" key="9">
    <source>
        <dbReference type="PROSITE-ProRule" id="PRU00175"/>
    </source>
</evidence>
<keyword evidence="14" id="KW-1185">Reference proteome</keyword>
<dbReference type="InterPro" id="IPR031127">
    <property type="entry name" value="E3_UB_ligase_RBR"/>
</dbReference>
<protein>
    <recommendedName>
        <fullName evidence="2">RBR-type E3 ubiquitin transferase</fullName>
        <ecNumber evidence="2">2.3.2.31</ecNumber>
    </recommendedName>
</protein>
<proteinExistence type="predicted"/>
<dbReference type="GO" id="GO:0016567">
    <property type="term" value="P:protein ubiquitination"/>
    <property type="evidence" value="ECO:0007669"/>
    <property type="project" value="InterPro"/>
</dbReference>
<evidence type="ECO:0000256" key="3">
    <source>
        <dbReference type="ARBA" id="ARBA00022679"/>
    </source>
</evidence>
<gene>
    <name evidence="13" type="ORF">CALCODRAFT_498223</name>
</gene>
<name>A0A165EXX3_9BASI</name>
<organism evidence="13 14">
    <name type="scientific">Calocera cornea HHB12733</name>
    <dbReference type="NCBI Taxonomy" id="1353952"/>
    <lineage>
        <taxon>Eukaryota</taxon>
        <taxon>Fungi</taxon>
        <taxon>Dikarya</taxon>
        <taxon>Basidiomycota</taxon>
        <taxon>Agaricomycotina</taxon>
        <taxon>Dacrymycetes</taxon>
        <taxon>Dacrymycetales</taxon>
        <taxon>Dacrymycetaceae</taxon>
        <taxon>Calocera</taxon>
    </lineage>
</organism>
<feature type="region of interest" description="Disordered" evidence="10">
    <location>
        <begin position="56"/>
        <end position="107"/>
    </location>
</feature>
<dbReference type="GO" id="GO:0008270">
    <property type="term" value="F:zinc ion binding"/>
    <property type="evidence" value="ECO:0007669"/>
    <property type="project" value="UniProtKB-KW"/>
</dbReference>
<accession>A0A165EXX3</accession>
<evidence type="ECO:0000256" key="10">
    <source>
        <dbReference type="SAM" id="MobiDB-lite"/>
    </source>
</evidence>
<dbReference type="CDD" id="cd20336">
    <property type="entry name" value="Rcat_RBR"/>
    <property type="match status" value="1"/>
</dbReference>
<evidence type="ECO:0000256" key="1">
    <source>
        <dbReference type="ARBA" id="ARBA00001798"/>
    </source>
</evidence>
<dbReference type="PROSITE" id="PS50089">
    <property type="entry name" value="ZF_RING_2"/>
    <property type="match status" value="1"/>
</dbReference>
<dbReference type="Pfam" id="PF01485">
    <property type="entry name" value="IBR"/>
    <property type="match status" value="1"/>
</dbReference>
<keyword evidence="8" id="KW-0862">Zinc</keyword>
<feature type="domain" description="RING-type" evidence="11">
    <location>
        <begin position="133"/>
        <end position="184"/>
    </location>
</feature>
<dbReference type="PROSITE" id="PS51873">
    <property type="entry name" value="TRIAD"/>
    <property type="match status" value="1"/>
</dbReference>
<reference evidence="13 14" key="1">
    <citation type="journal article" date="2016" name="Mol. Biol. Evol.">
        <title>Comparative Genomics of Early-Diverging Mushroom-Forming Fungi Provides Insights into the Origins of Lignocellulose Decay Capabilities.</title>
        <authorList>
            <person name="Nagy L.G."/>
            <person name="Riley R."/>
            <person name="Tritt A."/>
            <person name="Adam C."/>
            <person name="Daum C."/>
            <person name="Floudas D."/>
            <person name="Sun H."/>
            <person name="Yadav J.S."/>
            <person name="Pangilinan J."/>
            <person name="Larsson K.H."/>
            <person name="Matsuura K."/>
            <person name="Barry K."/>
            <person name="Labutti K."/>
            <person name="Kuo R."/>
            <person name="Ohm R.A."/>
            <person name="Bhattacharya S.S."/>
            <person name="Shirouzu T."/>
            <person name="Yoshinaga Y."/>
            <person name="Martin F.M."/>
            <person name="Grigoriev I.V."/>
            <person name="Hibbett D.S."/>
        </authorList>
    </citation>
    <scope>NUCLEOTIDE SEQUENCE [LARGE SCALE GENOMIC DNA]</scope>
    <source>
        <strain evidence="13 14">HHB12733</strain>
    </source>
</reference>
<keyword evidence="7" id="KW-0833">Ubl conjugation pathway</keyword>
<evidence type="ECO:0000256" key="6">
    <source>
        <dbReference type="ARBA" id="ARBA00022771"/>
    </source>
</evidence>
<evidence type="ECO:0000259" key="11">
    <source>
        <dbReference type="PROSITE" id="PS50089"/>
    </source>
</evidence>
<keyword evidence="4" id="KW-0479">Metal-binding</keyword>
<dbReference type="Proteomes" id="UP000076842">
    <property type="component" value="Unassembled WGS sequence"/>
</dbReference>
<dbReference type="Gene3D" id="3.30.40.10">
    <property type="entry name" value="Zinc/RING finger domain, C3HC4 (zinc finger)"/>
    <property type="match status" value="1"/>
</dbReference>
<dbReference type="SMART" id="SM00647">
    <property type="entry name" value="IBR"/>
    <property type="match status" value="2"/>
</dbReference>
<dbReference type="InParanoid" id="A0A165EXX3"/>
<dbReference type="Pfam" id="PF22191">
    <property type="entry name" value="IBR_1"/>
    <property type="match status" value="1"/>
</dbReference>
<sequence length="385" mass="43345">MDLPEPSEMLIERERELVQGGEGEPPRCSLCGYKYSCATCVLYSLAALWATGSPTASTATSIDDPLRRASSSSSTPGSGYTPLSLPSTTSEASAAAEASTSGGTSTTTTYAHQQHWLRWPLIPPNARTTAGLCVICDTAYHYPSHDAPRHVTSRCAHEGRACEDCVLRWLGYMVEDQRALRCPVVGCMEEMELDDVRFWAPQETFERYETLQLRRALARSPSFHWCLNPRCPSGQFHVPLPSPSPNSSPNPCDPALLTCHACGFQSCAVHQLPWHKGLTCEEWEKAHGGWWDPVRRRERGVRRWVGRKTRKCPGCGKDIEKQDGCDHMTCRQPVGCGAQFCWRCGADYTLIFSEGNSHHKRTCKHYRPRRRFRWKFWKGRGMNDF</sequence>
<dbReference type="InterPro" id="IPR013083">
    <property type="entry name" value="Znf_RING/FYVE/PHD"/>
</dbReference>
<evidence type="ECO:0000256" key="5">
    <source>
        <dbReference type="ARBA" id="ARBA00022737"/>
    </source>
</evidence>
<dbReference type="InterPro" id="IPR002867">
    <property type="entry name" value="IBR_dom"/>
</dbReference>
<dbReference type="AlphaFoldDB" id="A0A165EXX3"/>
<evidence type="ECO:0000256" key="4">
    <source>
        <dbReference type="ARBA" id="ARBA00022723"/>
    </source>
</evidence>
<keyword evidence="6 9" id="KW-0863">Zinc-finger</keyword>
<dbReference type="CDD" id="cd20335">
    <property type="entry name" value="BRcat_RBR"/>
    <property type="match status" value="1"/>
</dbReference>
<dbReference type="Gene3D" id="1.20.120.1750">
    <property type="match status" value="1"/>
</dbReference>
<evidence type="ECO:0000259" key="12">
    <source>
        <dbReference type="PROSITE" id="PS51873"/>
    </source>
</evidence>
<feature type="compositionally biased region" description="Low complexity" evidence="10">
    <location>
        <begin position="70"/>
        <end position="107"/>
    </location>
</feature>
<dbReference type="EC" id="2.3.2.31" evidence="2"/>
<evidence type="ECO:0000313" key="14">
    <source>
        <dbReference type="Proteomes" id="UP000076842"/>
    </source>
</evidence>
<feature type="domain" description="RING-type" evidence="12">
    <location>
        <begin position="129"/>
        <end position="363"/>
    </location>
</feature>
<evidence type="ECO:0000256" key="8">
    <source>
        <dbReference type="ARBA" id="ARBA00022833"/>
    </source>
</evidence>
<dbReference type="OrthoDB" id="1431934at2759"/>
<dbReference type="SUPFAM" id="SSF57850">
    <property type="entry name" value="RING/U-box"/>
    <property type="match status" value="3"/>
</dbReference>
<dbReference type="PANTHER" id="PTHR11685">
    <property type="entry name" value="RBR FAMILY RING FINGER AND IBR DOMAIN-CONTAINING"/>
    <property type="match status" value="1"/>
</dbReference>
<keyword evidence="3" id="KW-0808">Transferase</keyword>